<gene>
    <name evidence="1" type="ORF">BGZ96_004224</name>
</gene>
<dbReference type="InterPro" id="IPR032675">
    <property type="entry name" value="LRR_dom_sf"/>
</dbReference>
<evidence type="ECO:0000313" key="1">
    <source>
        <dbReference type="EMBL" id="KAG0298917.1"/>
    </source>
</evidence>
<reference evidence="1 2" key="1">
    <citation type="journal article" date="2020" name="Fungal Divers.">
        <title>Resolving the Mortierellaceae phylogeny through synthesis of multi-gene phylogenetics and phylogenomics.</title>
        <authorList>
            <person name="Vandepol N."/>
            <person name="Liber J."/>
            <person name="Desiro A."/>
            <person name="Na H."/>
            <person name="Kennedy M."/>
            <person name="Barry K."/>
            <person name="Grigoriev I.V."/>
            <person name="Miller A.N."/>
            <person name="O'Donnell K."/>
            <person name="Stajich J.E."/>
            <person name="Bonito G."/>
        </authorList>
    </citation>
    <scope>NUCLEOTIDE SEQUENCE [LARGE SCALE GENOMIC DNA]</scope>
    <source>
        <strain evidence="1 2">AD045</strain>
    </source>
</reference>
<sequence>MNSNNLLPSHTFCALPELVDLLGQELDPIDLASSVRVCHLWYRVLTPYFWSTVDESRYSWSKVLRATHGFESVQAHLFKYGYFIRELHIHSQAMLDIVSVDGVCTNLKVLKIYDPTDMEPHAQYTDPARENGSLWDFVYSNKDLKTLRLGLGVMKLLENMSGDTVYDNVLASLKNLVTLHDFTGALQPAVILERFSNLKSFLGNGLVFAKAVDLDATIQIRSLELTNYIEGRTFLVLLNRLRNLEDFGIAGLFDVGQTFQHDTETLLVNTPLPLQRFSLRRQDLRDIDIQLAAWIFPSMPQLMEFSANMLCEHSALSLAAHATHLQVFRQTQDGDSIHHSYKPRPVVNIPNILFQTCTKLRVFDGIHHKIEANKVFERPWVCRELEVFRCQIVGLARLTDHEHALLEILSKVGCQQQGYFQPTPSMAVGESDAILGRQQQYQDRLKKTQANQLDQHYRVYNHLSELTRLQTLDLGYEYRGVAQQQSENPPIKMVDGHEYIRYDDRPISNTLELSLGSGLDRLATLTRLEVFGFEGVDHRIGRGELGWMASKWPRLKEMRGLHEDLLPRCEPDGRRDELRMIMHGLRKDVRHRAKERRAPSP</sequence>
<dbReference type="Proteomes" id="UP001194696">
    <property type="component" value="Unassembled WGS sequence"/>
</dbReference>
<dbReference type="Gene3D" id="3.80.10.10">
    <property type="entry name" value="Ribonuclease Inhibitor"/>
    <property type="match status" value="1"/>
</dbReference>
<keyword evidence="2" id="KW-1185">Reference proteome</keyword>
<protein>
    <recommendedName>
        <fullName evidence="3">F-box domain-containing protein</fullName>
    </recommendedName>
</protein>
<proteinExistence type="predicted"/>
<comment type="caution">
    <text evidence="1">The sequence shown here is derived from an EMBL/GenBank/DDBJ whole genome shotgun (WGS) entry which is preliminary data.</text>
</comment>
<organism evidence="1 2">
    <name type="scientific">Linnemannia gamsii</name>
    <dbReference type="NCBI Taxonomy" id="64522"/>
    <lineage>
        <taxon>Eukaryota</taxon>
        <taxon>Fungi</taxon>
        <taxon>Fungi incertae sedis</taxon>
        <taxon>Mucoromycota</taxon>
        <taxon>Mortierellomycotina</taxon>
        <taxon>Mortierellomycetes</taxon>
        <taxon>Mortierellales</taxon>
        <taxon>Mortierellaceae</taxon>
        <taxon>Linnemannia</taxon>
    </lineage>
</organism>
<dbReference type="EMBL" id="JAAAIM010000002">
    <property type="protein sequence ID" value="KAG0298917.1"/>
    <property type="molecule type" value="Genomic_DNA"/>
</dbReference>
<evidence type="ECO:0000313" key="2">
    <source>
        <dbReference type="Proteomes" id="UP001194696"/>
    </source>
</evidence>
<evidence type="ECO:0008006" key="3">
    <source>
        <dbReference type="Google" id="ProtNLM"/>
    </source>
</evidence>
<accession>A0ABQ7KIT8</accession>
<name>A0ABQ7KIT8_9FUNG</name>